<sequence length="38" mass="4472">MRVVLAMFDKNKDLLILNNTNATIKAKIKKSFSFHHHF</sequence>
<evidence type="ECO:0000313" key="1">
    <source>
        <dbReference type="EMBL" id="KJV61642.1"/>
    </source>
</evidence>
<dbReference type="EMBL" id="LANR01000001">
    <property type="protein sequence ID" value="KJV61642.1"/>
    <property type="molecule type" value="Genomic_DNA"/>
</dbReference>
<gene>
    <name evidence="1" type="ORF">APHACPA_0653</name>
</gene>
<comment type="caution">
    <text evidence="1">The sequence shown here is derived from an EMBL/GenBank/DDBJ whole genome shotgun (WGS) entry which is preliminary data.</text>
</comment>
<dbReference type="AlphaFoldDB" id="A0A0F3N1T5"/>
<protein>
    <submittedName>
        <fullName evidence="1">Uncharacterized protein</fullName>
    </submittedName>
</protein>
<organism evidence="1 2">
    <name type="scientific">Rickettsia amblyommatis str. Ac/Pa</name>
    <dbReference type="NCBI Taxonomy" id="1359164"/>
    <lineage>
        <taxon>Bacteria</taxon>
        <taxon>Pseudomonadati</taxon>
        <taxon>Pseudomonadota</taxon>
        <taxon>Alphaproteobacteria</taxon>
        <taxon>Rickettsiales</taxon>
        <taxon>Rickettsiaceae</taxon>
        <taxon>Rickettsieae</taxon>
        <taxon>Rickettsia</taxon>
        <taxon>spotted fever group</taxon>
    </lineage>
</organism>
<evidence type="ECO:0000313" key="2">
    <source>
        <dbReference type="Proteomes" id="UP000033556"/>
    </source>
</evidence>
<proteinExistence type="predicted"/>
<dbReference type="Proteomes" id="UP000033556">
    <property type="component" value="Unassembled WGS sequence"/>
</dbReference>
<name>A0A0F3N1T5_RICAM</name>
<dbReference type="PATRIC" id="fig|1359164.3.peg.646"/>
<reference evidence="1 2" key="1">
    <citation type="submission" date="2015-01" db="EMBL/GenBank/DDBJ databases">
        <title>Genome Sequencing of Rickettsiales.</title>
        <authorList>
            <person name="Daugherty S.C."/>
            <person name="Su Q."/>
            <person name="Abolude K."/>
            <person name="Beier-Sexton M."/>
            <person name="Carlyon J.A."/>
            <person name="Carter R."/>
            <person name="Day N.P."/>
            <person name="Dumler S.J."/>
            <person name="Dyachenko V."/>
            <person name="Godinez A."/>
            <person name="Kurtti T.J."/>
            <person name="Lichay M."/>
            <person name="Mullins K.E."/>
            <person name="Ott S."/>
            <person name="Pappas-Brown V."/>
            <person name="Paris D.H."/>
            <person name="Patel P."/>
            <person name="Richards A.L."/>
            <person name="Sadzewicz L."/>
            <person name="Sears K."/>
            <person name="Seidman D."/>
            <person name="Sengamalay N."/>
            <person name="Stenos J."/>
            <person name="Tallon L.J."/>
            <person name="Vincent G."/>
            <person name="Fraser C.M."/>
            <person name="Munderloh U."/>
            <person name="Dunning-Hotopp J.C."/>
        </authorList>
    </citation>
    <scope>NUCLEOTIDE SEQUENCE [LARGE SCALE GENOMIC DNA]</scope>
    <source>
        <strain evidence="1 2">Ac/Pa</strain>
    </source>
</reference>
<accession>A0A0F3N1T5</accession>
<keyword evidence="2" id="KW-1185">Reference proteome</keyword>